<protein>
    <submittedName>
        <fullName evidence="1">Uncharacterized protein (TIGR02466 family)</fullName>
    </submittedName>
</protein>
<dbReference type="AlphaFoldDB" id="A0A7W7S101"/>
<dbReference type="Proteomes" id="UP000534286">
    <property type="component" value="Unassembled WGS sequence"/>
</dbReference>
<dbReference type="RefSeq" id="WP_184757999.1">
    <property type="nucleotide sequence ID" value="NZ_BAABEK010000156.1"/>
</dbReference>
<accession>A0A7W7S101</accession>
<name>A0A7W7S101_9ACTN</name>
<keyword evidence="2" id="KW-1185">Reference proteome</keyword>
<sequence length="212" mass="22623">MTTATHPRPTVSPIWPVPIYQADFPEAAAYNVALAELILLQQAAQEQPVILPGGLDARKSSEDILTWEHPAVTWLRGHIMGAVTAMATDMLGDAAQHITARPIAEGWAVTYAEGASLLPHTHHSTSIAGVYYIDPGTTDSGQDPGFLQLLDPRPGAVARDSSSGVIRIQPVAGRMVAFPGWLNHQVRATASKERLRICVAFNVSFTAPGGMA</sequence>
<comment type="caution">
    <text evidence="1">The sequence shown here is derived from an EMBL/GenBank/DDBJ whole genome shotgun (WGS) entry which is preliminary data.</text>
</comment>
<gene>
    <name evidence="1" type="ORF">FHR32_006321</name>
</gene>
<dbReference type="Pfam" id="PF13759">
    <property type="entry name" value="2OG-FeII_Oxy_5"/>
    <property type="match status" value="1"/>
</dbReference>
<dbReference type="NCBIfam" id="TIGR02466">
    <property type="entry name" value="TIGR02466 family protein"/>
    <property type="match status" value="1"/>
</dbReference>
<evidence type="ECO:0000313" key="2">
    <source>
        <dbReference type="Proteomes" id="UP000534286"/>
    </source>
</evidence>
<proteinExistence type="predicted"/>
<organism evidence="1 2">
    <name type="scientific">Streptosporangium album</name>
    <dbReference type="NCBI Taxonomy" id="47479"/>
    <lineage>
        <taxon>Bacteria</taxon>
        <taxon>Bacillati</taxon>
        <taxon>Actinomycetota</taxon>
        <taxon>Actinomycetes</taxon>
        <taxon>Streptosporangiales</taxon>
        <taxon>Streptosporangiaceae</taxon>
        <taxon>Streptosporangium</taxon>
    </lineage>
</organism>
<dbReference type="InterPro" id="IPR012668">
    <property type="entry name" value="CHP02466"/>
</dbReference>
<reference evidence="1 2" key="1">
    <citation type="submission" date="2020-08" db="EMBL/GenBank/DDBJ databases">
        <title>Sequencing the genomes of 1000 actinobacteria strains.</title>
        <authorList>
            <person name="Klenk H.-P."/>
        </authorList>
    </citation>
    <scope>NUCLEOTIDE SEQUENCE [LARGE SCALE GENOMIC DNA]</scope>
    <source>
        <strain evidence="1 2">DSM 43023</strain>
    </source>
</reference>
<evidence type="ECO:0000313" key="1">
    <source>
        <dbReference type="EMBL" id="MBB4941935.1"/>
    </source>
</evidence>
<dbReference type="EMBL" id="JACHJU010000003">
    <property type="protein sequence ID" value="MBB4941935.1"/>
    <property type="molecule type" value="Genomic_DNA"/>
</dbReference>
<dbReference type="Gene3D" id="2.60.120.620">
    <property type="entry name" value="q2cbj1_9rhob like domain"/>
    <property type="match status" value="1"/>
</dbReference>